<dbReference type="RefSeq" id="WP_052830142.1">
    <property type="nucleotide sequence ID" value="NZ_CP007142.1"/>
</dbReference>
<evidence type="ECO:0000256" key="4">
    <source>
        <dbReference type="ARBA" id="ARBA00022475"/>
    </source>
</evidence>
<dbReference type="HOGENOM" id="CLU_076333_3_0_6"/>
<keyword evidence="15" id="KW-1185">Reference proteome</keyword>
<dbReference type="PANTHER" id="PTHR33446:SF2">
    <property type="entry name" value="PROTEIN TONB"/>
    <property type="match status" value="1"/>
</dbReference>
<sequence length="289" mass="31236">MQNSKVTIALLASLSLHTAAAAWFFRTTEETIEMSPAAGSNSQIMTLSMADFATPVETPPQADVMPAPTTPDTAAVTEPEPDITPEPEPQPEPDITPEPEPQPEPDITPEPEPQPEPDITPEPEPQPEPEIKPEPKPTPTAKQPSMAKPVTELSASPQPTTTSTTATTQVASLSSNTPGAVTSDARAGDNTDTDESARYMAIINALIQRSHRYPDEARQRGQQGQVKLTITVKPNGKIKKIKIDKSSGYALLDREALAIARRINPLPDFPPSMKQEILELTFPIEFVLN</sequence>
<evidence type="ECO:0000256" key="3">
    <source>
        <dbReference type="ARBA" id="ARBA00022448"/>
    </source>
</evidence>
<evidence type="ECO:0000256" key="9">
    <source>
        <dbReference type="ARBA" id="ARBA00023136"/>
    </source>
</evidence>
<keyword evidence="4 10" id="KW-1003">Cell membrane</keyword>
<keyword evidence="10" id="KW-0735">Signal-anchor</keyword>
<evidence type="ECO:0000256" key="12">
    <source>
        <dbReference type="SAM" id="SignalP"/>
    </source>
</evidence>
<reference evidence="14 15" key="1">
    <citation type="submission" date="2014-01" db="EMBL/GenBank/DDBJ databases">
        <title>Full genme sequencing of cellulolytic bacterium Gynuella sunshinyii YC6258T gen. nov., sp. nov.</title>
        <authorList>
            <person name="Khan H."/>
            <person name="Chung E.J."/>
            <person name="Chung Y.R."/>
        </authorList>
    </citation>
    <scope>NUCLEOTIDE SEQUENCE [LARGE SCALE GENOMIC DNA]</scope>
    <source>
        <strain evidence="14 15">YC6258</strain>
    </source>
</reference>
<proteinExistence type="inferred from homology"/>
<feature type="region of interest" description="Disordered" evidence="11">
    <location>
        <begin position="56"/>
        <end position="193"/>
    </location>
</feature>
<feature type="chain" id="PRO_5002183444" description="Protein TonB" evidence="12">
    <location>
        <begin position="22"/>
        <end position="289"/>
    </location>
</feature>
<keyword evidence="3 10" id="KW-0813">Transport</keyword>
<name>A0A0C5VK97_9GAMM</name>
<dbReference type="STRING" id="1445510.YC6258_01744"/>
<evidence type="ECO:0000256" key="1">
    <source>
        <dbReference type="ARBA" id="ARBA00004383"/>
    </source>
</evidence>
<keyword evidence="6" id="KW-0812">Transmembrane</keyword>
<comment type="similarity">
    <text evidence="2 10">Belongs to the TonB family.</text>
</comment>
<gene>
    <name evidence="14" type="ORF">YC6258_01744</name>
</gene>
<dbReference type="InterPro" id="IPR037682">
    <property type="entry name" value="TonB_C"/>
</dbReference>
<dbReference type="GO" id="GO:0015031">
    <property type="term" value="P:protein transport"/>
    <property type="evidence" value="ECO:0007669"/>
    <property type="project" value="UniProtKB-UniRule"/>
</dbReference>
<evidence type="ECO:0000256" key="7">
    <source>
        <dbReference type="ARBA" id="ARBA00022927"/>
    </source>
</evidence>
<feature type="compositionally biased region" description="Acidic residues" evidence="11">
    <location>
        <begin position="79"/>
        <end position="127"/>
    </location>
</feature>
<keyword evidence="8" id="KW-1133">Transmembrane helix</keyword>
<organism evidence="14 15">
    <name type="scientific">Gynuella sunshinyii YC6258</name>
    <dbReference type="NCBI Taxonomy" id="1445510"/>
    <lineage>
        <taxon>Bacteria</taxon>
        <taxon>Pseudomonadati</taxon>
        <taxon>Pseudomonadota</taxon>
        <taxon>Gammaproteobacteria</taxon>
        <taxon>Oceanospirillales</taxon>
        <taxon>Saccharospirillaceae</taxon>
        <taxon>Gynuella</taxon>
    </lineage>
</organism>
<dbReference type="Gene3D" id="3.30.1150.10">
    <property type="match status" value="1"/>
</dbReference>
<dbReference type="NCBIfam" id="TIGR01352">
    <property type="entry name" value="tonB_Cterm"/>
    <property type="match status" value="1"/>
</dbReference>
<dbReference type="EMBL" id="CP007142">
    <property type="protein sequence ID" value="AJQ93788.1"/>
    <property type="molecule type" value="Genomic_DNA"/>
</dbReference>
<dbReference type="SUPFAM" id="SSF74653">
    <property type="entry name" value="TolA/TonB C-terminal domain"/>
    <property type="match status" value="1"/>
</dbReference>
<dbReference type="PROSITE" id="PS52015">
    <property type="entry name" value="TONB_CTD"/>
    <property type="match status" value="1"/>
</dbReference>
<dbReference type="GO" id="GO:0031992">
    <property type="term" value="F:energy transducer activity"/>
    <property type="evidence" value="ECO:0007669"/>
    <property type="project" value="InterPro"/>
</dbReference>
<dbReference type="Pfam" id="PF03544">
    <property type="entry name" value="TonB_C"/>
    <property type="match status" value="1"/>
</dbReference>
<comment type="subcellular location">
    <subcellularLocation>
        <location evidence="1 10">Cell inner membrane</location>
        <topology evidence="1 10">Single-pass membrane protein</topology>
        <orientation evidence="1 10">Periplasmic side</orientation>
    </subcellularLocation>
</comment>
<keyword evidence="5 10" id="KW-0997">Cell inner membrane</keyword>
<evidence type="ECO:0000256" key="5">
    <source>
        <dbReference type="ARBA" id="ARBA00022519"/>
    </source>
</evidence>
<feature type="compositionally biased region" description="Low complexity" evidence="11">
    <location>
        <begin position="62"/>
        <end position="78"/>
    </location>
</feature>
<dbReference type="InterPro" id="IPR006260">
    <property type="entry name" value="TonB/TolA_C"/>
</dbReference>
<accession>A0A0C5VK97</accession>
<dbReference type="Proteomes" id="UP000032266">
    <property type="component" value="Chromosome"/>
</dbReference>
<dbReference type="InterPro" id="IPR003538">
    <property type="entry name" value="TonB"/>
</dbReference>
<evidence type="ECO:0000256" key="8">
    <source>
        <dbReference type="ARBA" id="ARBA00022989"/>
    </source>
</evidence>
<dbReference type="GO" id="GO:0015891">
    <property type="term" value="P:siderophore transport"/>
    <property type="evidence" value="ECO:0007669"/>
    <property type="project" value="InterPro"/>
</dbReference>
<dbReference type="KEGG" id="gsn:YC6258_01744"/>
<keyword evidence="9" id="KW-0472">Membrane</keyword>
<evidence type="ECO:0000313" key="15">
    <source>
        <dbReference type="Proteomes" id="UP000032266"/>
    </source>
</evidence>
<evidence type="ECO:0000313" key="14">
    <source>
        <dbReference type="EMBL" id="AJQ93788.1"/>
    </source>
</evidence>
<comment type="function">
    <text evidence="10">Interacts with outer membrane receptor proteins that carry out high-affinity binding and energy dependent uptake into the periplasmic space of specific substrates. It could act to transduce energy from the cytoplasmic membrane to specific energy-requiring processes in the outer membrane, resulting in the release into the periplasm of ligands bound by these outer membrane proteins.</text>
</comment>
<dbReference type="AlphaFoldDB" id="A0A0C5VK97"/>
<dbReference type="InterPro" id="IPR051045">
    <property type="entry name" value="TonB-dependent_transducer"/>
</dbReference>
<evidence type="ECO:0000256" key="2">
    <source>
        <dbReference type="ARBA" id="ARBA00006555"/>
    </source>
</evidence>
<keyword evidence="12" id="KW-0732">Signal</keyword>
<evidence type="ECO:0000256" key="10">
    <source>
        <dbReference type="RuleBase" id="RU362123"/>
    </source>
</evidence>
<feature type="signal peptide" evidence="12">
    <location>
        <begin position="1"/>
        <end position="21"/>
    </location>
</feature>
<evidence type="ECO:0000256" key="11">
    <source>
        <dbReference type="SAM" id="MobiDB-lite"/>
    </source>
</evidence>
<dbReference type="GO" id="GO:0098797">
    <property type="term" value="C:plasma membrane protein complex"/>
    <property type="evidence" value="ECO:0007669"/>
    <property type="project" value="TreeGrafter"/>
</dbReference>
<feature type="domain" description="TonB C-terminal" evidence="13">
    <location>
        <begin position="198"/>
        <end position="289"/>
    </location>
</feature>
<dbReference type="PATRIC" id="fig|1445510.3.peg.1708"/>
<dbReference type="GO" id="GO:0030288">
    <property type="term" value="C:outer membrane-bounded periplasmic space"/>
    <property type="evidence" value="ECO:0007669"/>
    <property type="project" value="InterPro"/>
</dbReference>
<dbReference type="PRINTS" id="PR01374">
    <property type="entry name" value="TONBPROTEIN"/>
</dbReference>
<keyword evidence="7 10" id="KW-0653">Protein transport</keyword>
<evidence type="ECO:0000259" key="13">
    <source>
        <dbReference type="PROSITE" id="PS52015"/>
    </source>
</evidence>
<dbReference type="GO" id="GO:0055085">
    <property type="term" value="P:transmembrane transport"/>
    <property type="evidence" value="ECO:0007669"/>
    <property type="project" value="InterPro"/>
</dbReference>
<feature type="compositionally biased region" description="Low complexity" evidence="11">
    <location>
        <begin position="153"/>
        <end position="175"/>
    </location>
</feature>
<dbReference type="PANTHER" id="PTHR33446">
    <property type="entry name" value="PROTEIN TONB-RELATED"/>
    <property type="match status" value="1"/>
</dbReference>
<evidence type="ECO:0000256" key="6">
    <source>
        <dbReference type="ARBA" id="ARBA00022692"/>
    </source>
</evidence>
<protein>
    <recommendedName>
        <fullName evidence="10">Protein TonB</fullName>
    </recommendedName>
</protein>